<dbReference type="RefSeq" id="WP_309489107.1">
    <property type="nucleotide sequence ID" value="NZ_JAENIG010000003.1"/>
</dbReference>
<keyword evidence="3" id="KW-1185">Reference proteome</keyword>
<reference evidence="2" key="1">
    <citation type="submission" date="2021-01" db="EMBL/GenBank/DDBJ databases">
        <title>Modified the classification status of verrucomicrobia.</title>
        <authorList>
            <person name="Feng X."/>
        </authorList>
    </citation>
    <scope>NUCLEOTIDE SEQUENCE</scope>
    <source>
        <strain evidence="2">5K15</strain>
    </source>
</reference>
<dbReference type="Proteomes" id="UP000634206">
    <property type="component" value="Unassembled WGS sequence"/>
</dbReference>
<evidence type="ECO:0000256" key="1">
    <source>
        <dbReference type="SAM" id="SignalP"/>
    </source>
</evidence>
<gene>
    <name evidence="2" type="ORF">JIN83_05990</name>
</gene>
<feature type="chain" id="PRO_5042157771" evidence="1">
    <location>
        <begin position="20"/>
        <end position="239"/>
    </location>
</feature>
<name>A0AAE2SDE5_9BACT</name>
<protein>
    <submittedName>
        <fullName evidence="2">Uncharacterized protein</fullName>
    </submittedName>
</protein>
<dbReference type="EMBL" id="JAENIG010000003">
    <property type="protein sequence ID" value="MBK1854500.1"/>
    <property type="molecule type" value="Genomic_DNA"/>
</dbReference>
<proteinExistence type="predicted"/>
<dbReference type="AlphaFoldDB" id="A0AAE2SDE5"/>
<accession>A0AAE2SDE5</accession>
<evidence type="ECO:0000313" key="3">
    <source>
        <dbReference type="Proteomes" id="UP000634206"/>
    </source>
</evidence>
<feature type="signal peptide" evidence="1">
    <location>
        <begin position="1"/>
        <end position="19"/>
    </location>
</feature>
<comment type="caution">
    <text evidence="2">The sequence shown here is derived from an EMBL/GenBank/DDBJ whole genome shotgun (WGS) entry which is preliminary data.</text>
</comment>
<evidence type="ECO:0000313" key="2">
    <source>
        <dbReference type="EMBL" id="MBK1854500.1"/>
    </source>
</evidence>
<organism evidence="2 3">
    <name type="scientific">Oceaniferula flava</name>
    <dbReference type="NCBI Taxonomy" id="2800421"/>
    <lineage>
        <taxon>Bacteria</taxon>
        <taxon>Pseudomonadati</taxon>
        <taxon>Verrucomicrobiota</taxon>
        <taxon>Verrucomicrobiia</taxon>
        <taxon>Verrucomicrobiales</taxon>
        <taxon>Verrucomicrobiaceae</taxon>
        <taxon>Oceaniferula</taxon>
    </lineage>
</organism>
<keyword evidence="1" id="KW-0732">Signal</keyword>
<sequence>MKTILISSWLGLCSLLPLAAQESTTAEPKKVTGRLAHFVCTHIPKGLKNPVSLMTGKKITELTLSKRMASGPIKIPADGIVRMVREIPNPNDPETPLYQTLAQAKIPEGVSKALVILVPAPKKKAPLIFDTRVKDLASFKGGDYLYMNLSPVNIAVNLGKKTIALKPGQDQTYKAPSLTKSENVPVRYSYYHPTQQKWRMLSASTIVLRATRREICIFSWDPRYRRVNYRGVTFPVSPL</sequence>